<dbReference type="PROSITE" id="PS50889">
    <property type="entry name" value="S4"/>
    <property type="match status" value="1"/>
</dbReference>
<evidence type="ECO:0000256" key="2">
    <source>
        <dbReference type="ARBA" id="ARBA00029460"/>
    </source>
</evidence>
<dbReference type="Gene3D" id="3.10.290.10">
    <property type="entry name" value="RNA-binding S4 domain"/>
    <property type="match status" value="1"/>
</dbReference>
<accession>A0A1N6Q314</accession>
<dbReference type="PIRSF" id="PIRSF005578">
    <property type="entry name" value="TlyA"/>
    <property type="match status" value="1"/>
</dbReference>
<organism evidence="5 6">
    <name type="scientific">Halanaerobium kushneri</name>
    <dbReference type="NCBI Taxonomy" id="56779"/>
    <lineage>
        <taxon>Bacteria</taxon>
        <taxon>Bacillati</taxon>
        <taxon>Bacillota</taxon>
        <taxon>Clostridia</taxon>
        <taxon>Halanaerobiales</taxon>
        <taxon>Halanaerobiaceae</taxon>
        <taxon>Halanaerobium</taxon>
    </lineage>
</organism>
<feature type="domain" description="RNA-binding S4" evidence="4">
    <location>
        <begin position="5"/>
        <end position="70"/>
    </location>
</feature>
<dbReference type="Pfam" id="PF01728">
    <property type="entry name" value="FtsJ"/>
    <property type="match status" value="1"/>
</dbReference>
<name>A0A1N6Q314_9FIRM</name>
<comment type="similarity">
    <text evidence="2">Belongs to the TlyA family.</text>
</comment>
<dbReference type="EMBL" id="FTNC01000001">
    <property type="protein sequence ID" value="SIQ10981.1"/>
    <property type="molecule type" value="Genomic_DNA"/>
</dbReference>
<keyword evidence="1 3" id="KW-0694">RNA-binding</keyword>
<dbReference type="Pfam" id="PF01479">
    <property type="entry name" value="S4"/>
    <property type="match status" value="1"/>
</dbReference>
<gene>
    <name evidence="5" type="ORF">SAMN05421834_101304</name>
</gene>
<keyword evidence="5" id="KW-0808">Transferase</keyword>
<keyword evidence="5" id="KW-0489">Methyltransferase</keyword>
<dbReference type="InterPro" id="IPR002942">
    <property type="entry name" value="S4_RNA-bd"/>
</dbReference>
<dbReference type="NCBIfam" id="TIGR00478">
    <property type="entry name" value="tly"/>
    <property type="match status" value="1"/>
</dbReference>
<dbReference type="SMART" id="SM00363">
    <property type="entry name" value="S4"/>
    <property type="match status" value="1"/>
</dbReference>
<dbReference type="CDD" id="cd00165">
    <property type="entry name" value="S4"/>
    <property type="match status" value="1"/>
</dbReference>
<keyword evidence="6" id="KW-1185">Reference proteome</keyword>
<dbReference type="OrthoDB" id="9784736at2"/>
<dbReference type="InterPro" id="IPR036986">
    <property type="entry name" value="S4_RNA-bd_sf"/>
</dbReference>
<dbReference type="InterPro" id="IPR047048">
    <property type="entry name" value="TlyA"/>
</dbReference>
<proteinExistence type="inferred from homology"/>
<dbReference type="SUPFAM" id="SSF55174">
    <property type="entry name" value="Alpha-L RNA-binding motif"/>
    <property type="match status" value="1"/>
</dbReference>
<protein>
    <submittedName>
        <fullName evidence="5">23S rRNA (Cytidine1920-2'-O)/16S rRNA (Cytidine1409-2'-O)-methyltransferase</fullName>
    </submittedName>
</protein>
<dbReference type="GO" id="GO:0032259">
    <property type="term" value="P:methylation"/>
    <property type="evidence" value="ECO:0007669"/>
    <property type="project" value="UniProtKB-KW"/>
</dbReference>
<dbReference type="InterPro" id="IPR004538">
    <property type="entry name" value="Hemolysin_A/TlyA"/>
</dbReference>
<evidence type="ECO:0000259" key="4">
    <source>
        <dbReference type="SMART" id="SM00363"/>
    </source>
</evidence>
<dbReference type="InterPro" id="IPR002877">
    <property type="entry name" value="RNA_MeTrfase_FtsJ_dom"/>
</dbReference>
<dbReference type="Proteomes" id="UP000185669">
    <property type="component" value="Unassembled WGS sequence"/>
</dbReference>
<sequence length="275" mass="30844">MARKERLDVVVTEKGLFRSRSQAKRAIMAGLVFVDGEREDKAGTQVDPEADIEFRGDKNPYVSRGGLKLEKALKIFTIDPAGKEAIDIGASTGGFTDCLLQHGASKVYAVDVGYGQLAWKLRQDDRVEVLERCNFRYLEKEQLPVEVPLVVTDVSFISLRLIVPGVKKFITKNGDFIALIKPQFEAGRDRVGKNGVVKDPAVHLDVIENLSDFFLKEGFEPAALDYSPITGAASKNIEYLVHLRYREKIDEFNRQDWQQKINQTVRFAHTELGGS</sequence>
<dbReference type="PANTHER" id="PTHR32319">
    <property type="entry name" value="BACTERIAL HEMOLYSIN-LIKE PROTEIN"/>
    <property type="match status" value="1"/>
</dbReference>
<dbReference type="STRING" id="56779.SAMN05421834_101304"/>
<evidence type="ECO:0000313" key="6">
    <source>
        <dbReference type="Proteomes" id="UP000185669"/>
    </source>
</evidence>
<evidence type="ECO:0000256" key="1">
    <source>
        <dbReference type="ARBA" id="ARBA00022884"/>
    </source>
</evidence>
<dbReference type="GO" id="GO:0003723">
    <property type="term" value="F:RNA binding"/>
    <property type="evidence" value="ECO:0007669"/>
    <property type="project" value="UniProtKB-KW"/>
</dbReference>
<dbReference type="AlphaFoldDB" id="A0A1N6Q314"/>
<dbReference type="GO" id="GO:0008168">
    <property type="term" value="F:methyltransferase activity"/>
    <property type="evidence" value="ECO:0007669"/>
    <property type="project" value="UniProtKB-KW"/>
</dbReference>
<dbReference type="PANTHER" id="PTHR32319:SF0">
    <property type="entry name" value="BACTERIAL HEMOLYSIN-LIKE PROTEIN"/>
    <property type="match status" value="1"/>
</dbReference>
<evidence type="ECO:0000256" key="3">
    <source>
        <dbReference type="PROSITE-ProRule" id="PRU00182"/>
    </source>
</evidence>
<dbReference type="RefSeq" id="WP_076543592.1">
    <property type="nucleotide sequence ID" value="NZ_FTNC01000001.1"/>
</dbReference>
<dbReference type="SUPFAM" id="SSF53335">
    <property type="entry name" value="S-adenosyl-L-methionine-dependent methyltransferases"/>
    <property type="match status" value="1"/>
</dbReference>
<reference evidence="6" key="1">
    <citation type="submission" date="2017-01" db="EMBL/GenBank/DDBJ databases">
        <authorList>
            <person name="Varghese N."/>
            <person name="Submissions S."/>
        </authorList>
    </citation>
    <scope>NUCLEOTIDE SEQUENCE [LARGE SCALE GENOMIC DNA]</scope>
    <source>
        <strain evidence="6">ATCC 700103</strain>
    </source>
</reference>
<dbReference type="Gene3D" id="3.40.50.150">
    <property type="entry name" value="Vaccinia Virus protein VP39"/>
    <property type="match status" value="1"/>
</dbReference>
<dbReference type="InterPro" id="IPR029063">
    <property type="entry name" value="SAM-dependent_MTases_sf"/>
</dbReference>
<evidence type="ECO:0000313" key="5">
    <source>
        <dbReference type="EMBL" id="SIQ10981.1"/>
    </source>
</evidence>